<evidence type="ECO:0000256" key="1">
    <source>
        <dbReference type="SAM" id="MobiDB-lite"/>
    </source>
</evidence>
<evidence type="ECO:0000313" key="3">
    <source>
        <dbReference type="Proteomes" id="UP001194696"/>
    </source>
</evidence>
<feature type="compositionally biased region" description="Polar residues" evidence="1">
    <location>
        <begin position="57"/>
        <end position="71"/>
    </location>
</feature>
<feature type="region of interest" description="Disordered" evidence="1">
    <location>
        <begin position="148"/>
        <end position="179"/>
    </location>
</feature>
<evidence type="ECO:0000313" key="2">
    <source>
        <dbReference type="EMBL" id="KAG0298004.1"/>
    </source>
</evidence>
<reference evidence="2 3" key="1">
    <citation type="journal article" date="2020" name="Fungal Divers.">
        <title>Resolving the Mortierellaceae phylogeny through synthesis of multi-gene phylogenetics and phylogenomics.</title>
        <authorList>
            <person name="Vandepol N."/>
            <person name="Liber J."/>
            <person name="Desiro A."/>
            <person name="Na H."/>
            <person name="Kennedy M."/>
            <person name="Barry K."/>
            <person name="Grigoriev I.V."/>
            <person name="Miller A.N."/>
            <person name="O'Donnell K."/>
            <person name="Stajich J.E."/>
            <person name="Bonito G."/>
        </authorList>
    </citation>
    <scope>NUCLEOTIDE SEQUENCE [LARGE SCALE GENOMIC DNA]</scope>
    <source>
        <strain evidence="2 3">AD045</strain>
    </source>
</reference>
<keyword evidence="3" id="KW-1185">Reference proteome</keyword>
<protein>
    <submittedName>
        <fullName evidence="2">Uncharacterized protein</fullName>
    </submittedName>
</protein>
<accession>A0ABQ7KF94</accession>
<dbReference type="Proteomes" id="UP001194696">
    <property type="component" value="Unassembled WGS sequence"/>
</dbReference>
<dbReference type="EMBL" id="JAAAIM010000018">
    <property type="protein sequence ID" value="KAG0298004.1"/>
    <property type="molecule type" value="Genomic_DNA"/>
</dbReference>
<organism evidence="2 3">
    <name type="scientific">Linnemannia gamsii</name>
    <dbReference type="NCBI Taxonomy" id="64522"/>
    <lineage>
        <taxon>Eukaryota</taxon>
        <taxon>Fungi</taxon>
        <taxon>Fungi incertae sedis</taxon>
        <taxon>Mucoromycota</taxon>
        <taxon>Mortierellomycotina</taxon>
        <taxon>Mortierellomycetes</taxon>
        <taxon>Mortierellales</taxon>
        <taxon>Mortierellaceae</taxon>
        <taxon>Linnemannia</taxon>
    </lineage>
</organism>
<feature type="region of interest" description="Disordered" evidence="1">
    <location>
        <begin position="1"/>
        <end position="73"/>
    </location>
</feature>
<gene>
    <name evidence="2" type="ORF">BGZ96_003651</name>
</gene>
<feature type="compositionally biased region" description="Polar residues" evidence="1">
    <location>
        <begin position="20"/>
        <end position="44"/>
    </location>
</feature>
<sequence length="198" mass="22278">MIDHPDLFHSPDISARGPQETDSLTNTAPSTPLMSHHTSAQSASVPPPKGPQDRSPDVSSTTISPHTQPIEQQGGWASSAFVAPPPQSQSQGQSNYYAYSNNQSTTVPIPNYYHQELNQQQYQTAYSQPVYQNPYPQQQQYNHQEYSEPDLTDTTEKVDYTNDQDSGLEKKNSTSTGKRKRLSYRVEYLKIVTNLVNW</sequence>
<proteinExistence type="predicted"/>
<name>A0ABQ7KF94_9FUNG</name>
<comment type="caution">
    <text evidence="2">The sequence shown here is derived from an EMBL/GenBank/DDBJ whole genome shotgun (WGS) entry which is preliminary data.</text>
</comment>